<evidence type="ECO:0000313" key="3">
    <source>
        <dbReference type="Proteomes" id="UP001160152"/>
    </source>
</evidence>
<dbReference type="AlphaFoldDB" id="A0ABD4YIP9"/>
<feature type="transmembrane region" description="Helical" evidence="1">
    <location>
        <begin position="98"/>
        <end position="119"/>
    </location>
</feature>
<comment type="caution">
    <text evidence="2">The sequence shown here is derived from an EMBL/GenBank/DDBJ whole genome shotgun (WGS) entry which is preliminary data.</text>
</comment>
<feature type="transmembrane region" description="Helical" evidence="1">
    <location>
        <begin position="6"/>
        <end position="26"/>
    </location>
</feature>
<accession>A0ABD4YIP9</accession>
<gene>
    <name evidence="2" type="ORF">N5C70_21355</name>
</gene>
<dbReference type="Proteomes" id="UP001160152">
    <property type="component" value="Unassembled WGS sequence"/>
</dbReference>
<name>A0ABD4YIP9_9PSED</name>
<protein>
    <submittedName>
        <fullName evidence="2">Uncharacterized protein</fullName>
    </submittedName>
</protein>
<reference evidence="2 3" key="1">
    <citation type="submission" date="2022-09" db="EMBL/GenBank/DDBJ databases">
        <title>Intensive care unit water sources are persistently colonized with multi-drug resistant bacteria and are the site of extensive horizontal gene transfer of antibiotic resistance genes.</title>
        <authorList>
            <person name="Diorio-Toth L."/>
        </authorList>
    </citation>
    <scope>NUCLEOTIDE SEQUENCE [LARGE SCALE GENOMIC DNA]</scope>
    <source>
        <strain evidence="2 3">GD03901</strain>
    </source>
</reference>
<keyword evidence="1" id="KW-1133">Transmembrane helix</keyword>
<evidence type="ECO:0000313" key="2">
    <source>
        <dbReference type="EMBL" id="MDH0759240.1"/>
    </source>
</evidence>
<evidence type="ECO:0000256" key="1">
    <source>
        <dbReference type="SAM" id="Phobius"/>
    </source>
</evidence>
<keyword evidence="1" id="KW-0812">Transmembrane</keyword>
<proteinExistence type="predicted"/>
<dbReference type="RefSeq" id="WP_197885887.1">
    <property type="nucleotide sequence ID" value="NZ_JADUCK010000065.1"/>
</dbReference>
<sequence length="128" mass="14071">MSTAVGIVAFIILAAMIITLCASLYISTYHLGRIESLLPNSAFVSGNKKTFSQAGLIGKVMRTLSISILLTVPKIYARKGLVDLDEVTSFPIRMKRTLIVLGAMHPTLIGALILFRIWLHTLDPSRSW</sequence>
<dbReference type="EMBL" id="JAOCBV010000001">
    <property type="protein sequence ID" value="MDH0759240.1"/>
    <property type="molecule type" value="Genomic_DNA"/>
</dbReference>
<organism evidence="2 3">
    <name type="scientific">Pseudomonas juntendi</name>
    <dbReference type="NCBI Taxonomy" id="2666183"/>
    <lineage>
        <taxon>Bacteria</taxon>
        <taxon>Pseudomonadati</taxon>
        <taxon>Pseudomonadota</taxon>
        <taxon>Gammaproteobacteria</taxon>
        <taxon>Pseudomonadales</taxon>
        <taxon>Pseudomonadaceae</taxon>
        <taxon>Pseudomonas</taxon>
    </lineage>
</organism>
<keyword evidence="1" id="KW-0472">Membrane</keyword>